<evidence type="ECO:0000313" key="10">
    <source>
        <dbReference type="EMBL" id="VDN51550.1"/>
    </source>
</evidence>
<evidence type="ECO:0000313" key="13">
    <source>
        <dbReference type="WBParaSite" id="DME_0000690901-mRNA-1"/>
    </source>
</evidence>
<dbReference type="AlphaFoldDB" id="A0A0N4UH98"/>
<dbReference type="GO" id="GO:0015031">
    <property type="term" value="P:protein transport"/>
    <property type="evidence" value="ECO:0007669"/>
    <property type="project" value="UniProtKB-UniRule"/>
</dbReference>
<comment type="subcellular location">
    <subcellularLocation>
        <location evidence="1">Endosome</location>
    </subcellularLocation>
</comment>
<dbReference type="Pfam" id="PF07200">
    <property type="entry name" value="Mod_r"/>
    <property type="match status" value="1"/>
</dbReference>
<dbReference type="InterPro" id="IPR029012">
    <property type="entry name" value="Helix_hairpin_bin_sf"/>
</dbReference>
<dbReference type="GO" id="GO:0005761">
    <property type="term" value="C:mitochondrial ribosome"/>
    <property type="evidence" value="ECO:0007669"/>
    <property type="project" value="InterPro"/>
</dbReference>
<keyword evidence="7" id="KW-0687">Ribonucleoprotein</keyword>
<dbReference type="Pfam" id="PF00338">
    <property type="entry name" value="Ribosomal_S10"/>
    <property type="match status" value="1"/>
</dbReference>
<reference evidence="13" key="1">
    <citation type="submission" date="2017-02" db="UniProtKB">
        <authorList>
            <consortium name="WormBaseParasite"/>
        </authorList>
    </citation>
    <scope>IDENTIFICATION</scope>
</reference>
<dbReference type="InterPro" id="IPR036838">
    <property type="entry name" value="Ribosomal_uS10_dom_sf"/>
</dbReference>
<keyword evidence="6" id="KW-0689">Ribosomal protein</keyword>
<dbReference type="InterPro" id="IPR009851">
    <property type="entry name" value="Mod_r"/>
</dbReference>
<protein>
    <submittedName>
        <fullName evidence="13">VPS37 C-terminal domain-containing protein</fullName>
    </submittedName>
</protein>
<comment type="similarity">
    <text evidence="2">Belongs to the VPS37 family.</text>
</comment>
<evidence type="ECO:0000256" key="3">
    <source>
        <dbReference type="ARBA" id="ARBA00022448"/>
    </source>
</evidence>
<dbReference type="InterPro" id="IPR027487">
    <property type="entry name" value="Ribosomal_mL48"/>
</dbReference>
<keyword evidence="3 8" id="KW-0813">Transport</keyword>
<name>A0A0N4UH98_DRAME</name>
<keyword evidence="12" id="KW-1185">Reference proteome</keyword>
<dbReference type="SMART" id="SM01403">
    <property type="entry name" value="Ribosomal_S10"/>
    <property type="match status" value="1"/>
</dbReference>
<reference evidence="10 12" key="2">
    <citation type="submission" date="2018-11" db="EMBL/GenBank/DDBJ databases">
        <authorList>
            <consortium name="Pathogen Informatics"/>
        </authorList>
    </citation>
    <scope>NUCLEOTIDE SEQUENCE [LARGE SCALE GENOMIC DNA]</scope>
</reference>
<dbReference type="PANTHER" id="PTHR13473:SF0">
    <property type="entry name" value="LARGE RIBOSOMAL SUBUNIT PROTEIN ML48"/>
    <property type="match status" value="1"/>
</dbReference>
<accession>A0A0N4UH98</accession>
<dbReference type="PANTHER" id="PTHR13473">
    <property type="entry name" value="MITOCHONDRIAL RIBOSOMAL PROTEIN L48"/>
    <property type="match status" value="1"/>
</dbReference>
<dbReference type="Gene3D" id="1.10.287.660">
    <property type="entry name" value="Helix hairpin bin"/>
    <property type="match status" value="1"/>
</dbReference>
<dbReference type="InterPro" id="IPR037202">
    <property type="entry name" value="ESCRT_assembly_dom"/>
</dbReference>
<dbReference type="Proteomes" id="UP000038040">
    <property type="component" value="Unplaced"/>
</dbReference>
<evidence type="ECO:0000256" key="4">
    <source>
        <dbReference type="ARBA" id="ARBA00022753"/>
    </source>
</evidence>
<dbReference type="GO" id="GO:1990904">
    <property type="term" value="C:ribonucleoprotein complex"/>
    <property type="evidence" value="ECO:0007669"/>
    <property type="project" value="UniProtKB-KW"/>
</dbReference>
<organism evidence="11 13">
    <name type="scientific">Dracunculus medinensis</name>
    <name type="common">Guinea worm</name>
    <dbReference type="NCBI Taxonomy" id="318479"/>
    <lineage>
        <taxon>Eukaryota</taxon>
        <taxon>Metazoa</taxon>
        <taxon>Ecdysozoa</taxon>
        <taxon>Nematoda</taxon>
        <taxon>Chromadorea</taxon>
        <taxon>Rhabditida</taxon>
        <taxon>Spirurina</taxon>
        <taxon>Dracunculoidea</taxon>
        <taxon>Dracunculidae</taxon>
        <taxon>Dracunculus</taxon>
    </lineage>
</organism>
<evidence type="ECO:0000313" key="12">
    <source>
        <dbReference type="Proteomes" id="UP000274756"/>
    </source>
</evidence>
<dbReference type="STRING" id="318479.A0A0N4UH98"/>
<evidence type="ECO:0000259" key="9">
    <source>
        <dbReference type="PROSITE" id="PS51314"/>
    </source>
</evidence>
<feature type="domain" description="VPS37 C-terminal" evidence="9">
    <location>
        <begin position="100"/>
        <end position="179"/>
    </location>
</feature>
<sequence length="405" mass="46944">MGDSSTSYESLLDLCVSSAMGPVRNFNCEQLNILLSDDSKIDSIIDNIPHVRNLPTEREMGLVQNKSLAEWNLTQEPLLEELKKNLLETYEEAFFTVCIAESLTEKRSLNTSSALLQTAVQAAEDESEAIADRFLNKEIEVEQFLKEFLEKKTLAHMRKVKSDKLLATLRQQDYPSLPNQATPYPVHENNFYPTPPATRHSFWLIYAVCRRLWSTCKMVIQLMLAGSSLKNSVQCRWFASLREMALAKGPRHIYEPLFDEKKRCPDYGMVHIRLQGYDYVPLEKYQSYVHKIAKRFEFNVKESYSVAATTERVVTFRPHTTIVESEVVLSIYERVLNIIEAPSVYLPLFISLIRAHIPIGIKITVKKYEKDDERRRYIPDVMLKEKQNELKDLDNPVVRRNLGWE</sequence>
<evidence type="ECO:0000256" key="2">
    <source>
        <dbReference type="ARBA" id="ARBA00007617"/>
    </source>
</evidence>
<evidence type="ECO:0000256" key="8">
    <source>
        <dbReference type="PROSITE-ProRule" id="PRU00646"/>
    </source>
</evidence>
<keyword evidence="4" id="KW-0967">Endosome</keyword>
<evidence type="ECO:0000256" key="1">
    <source>
        <dbReference type="ARBA" id="ARBA00004177"/>
    </source>
</evidence>
<proteinExistence type="inferred from homology"/>
<gene>
    <name evidence="10" type="ORF">DME_LOCUS1523</name>
</gene>
<dbReference type="InterPro" id="IPR027486">
    <property type="entry name" value="Ribosomal_uS10_dom"/>
</dbReference>
<dbReference type="WBParaSite" id="DME_0000690901-mRNA-1">
    <property type="protein sequence ID" value="DME_0000690901-mRNA-1"/>
    <property type="gene ID" value="DME_0000690901"/>
</dbReference>
<dbReference type="Proteomes" id="UP000274756">
    <property type="component" value="Unassembled WGS sequence"/>
</dbReference>
<dbReference type="SUPFAM" id="SSF54999">
    <property type="entry name" value="Ribosomal protein S10"/>
    <property type="match status" value="1"/>
</dbReference>
<evidence type="ECO:0000256" key="6">
    <source>
        <dbReference type="ARBA" id="ARBA00022980"/>
    </source>
</evidence>
<dbReference type="OrthoDB" id="5984298at2759"/>
<evidence type="ECO:0000256" key="7">
    <source>
        <dbReference type="ARBA" id="ARBA00023274"/>
    </source>
</evidence>
<evidence type="ECO:0000313" key="11">
    <source>
        <dbReference type="Proteomes" id="UP000038040"/>
    </source>
</evidence>
<evidence type="ECO:0000256" key="5">
    <source>
        <dbReference type="ARBA" id="ARBA00022927"/>
    </source>
</evidence>
<dbReference type="PROSITE" id="PS51314">
    <property type="entry name" value="VPS37_C"/>
    <property type="match status" value="1"/>
</dbReference>
<dbReference type="GO" id="GO:0000813">
    <property type="term" value="C:ESCRT I complex"/>
    <property type="evidence" value="ECO:0007669"/>
    <property type="project" value="UniProtKB-ARBA"/>
</dbReference>
<keyword evidence="5 8" id="KW-0653">Protein transport</keyword>
<dbReference type="SUPFAM" id="SSF140111">
    <property type="entry name" value="Endosomal sorting complex assembly domain"/>
    <property type="match status" value="1"/>
</dbReference>
<dbReference type="EMBL" id="UYYG01000023">
    <property type="protein sequence ID" value="VDN51550.1"/>
    <property type="molecule type" value="Genomic_DNA"/>
</dbReference>